<dbReference type="GO" id="GO:0051301">
    <property type="term" value="P:cell division"/>
    <property type="evidence" value="ECO:0007669"/>
    <property type="project" value="UniProtKB-KW"/>
</dbReference>
<keyword evidence="2" id="KW-0131">Cell cycle</keyword>
<evidence type="ECO:0000256" key="1">
    <source>
        <dbReference type="SAM" id="MobiDB-lite"/>
    </source>
</evidence>
<proteinExistence type="predicted"/>
<reference evidence="2" key="1">
    <citation type="submission" date="2016-07" db="EMBL/GenBank/DDBJ databases">
        <title>Genomics reveals synergistic degradation of pyrene by five bacteria in a mangrove sediment-derived bacterial consortium.</title>
        <authorList>
            <person name="Wanapaisan P."/>
            <person name="Vejarano F."/>
            <person name="Chakraborty J."/>
            <person name="Shintani M."/>
            <person name="Muangchinda C."/>
            <person name="Laothamteep N."/>
            <person name="Suzuki-Minakuchi C."/>
            <person name="Inoue K."/>
            <person name="Nojiri H."/>
            <person name="Pinyakong O."/>
        </authorList>
    </citation>
    <scope>NUCLEOTIDE SEQUENCE</scope>
    <source>
        <strain evidence="2">PW1</strain>
    </source>
</reference>
<name>A0A292GS15_9HYPH</name>
<keyword evidence="2" id="KW-0132">Cell division</keyword>
<organism evidence="2">
    <name type="scientific">Ochrobactrum sp. PW1</name>
    <dbReference type="NCBI Taxonomy" id="1882222"/>
    <lineage>
        <taxon>Bacteria</taxon>
        <taxon>Pseudomonadati</taxon>
        <taxon>Pseudomonadota</taxon>
        <taxon>Alphaproteobacteria</taxon>
        <taxon>Hyphomicrobiales</taxon>
        <taxon>Brucellaceae</taxon>
        <taxon>Brucella/Ochrobactrum group</taxon>
        <taxon>Ochrobactrum</taxon>
    </lineage>
</organism>
<dbReference type="EMBL" id="LC171369">
    <property type="protein sequence ID" value="BBA74277.1"/>
    <property type="molecule type" value="Genomic_DNA"/>
</dbReference>
<evidence type="ECO:0000313" key="2">
    <source>
        <dbReference type="EMBL" id="BBA74277.1"/>
    </source>
</evidence>
<accession>A0A292GS15</accession>
<dbReference type="Gene3D" id="3.30.1150.10">
    <property type="match status" value="1"/>
</dbReference>
<dbReference type="SUPFAM" id="SSF74653">
    <property type="entry name" value="TolA/TonB C-terminal domain"/>
    <property type="match status" value="1"/>
</dbReference>
<dbReference type="AlphaFoldDB" id="A0A292GS15"/>
<feature type="region of interest" description="Disordered" evidence="1">
    <location>
        <begin position="1"/>
        <end position="45"/>
    </location>
</feature>
<sequence>MTEANGANKATGAKPQAQSGNRVGSDFLNGLHAARPAQSPSGASRLGSDFLKGVSANQAIEEAKGTLAPVIGPAVQSALAGAISRQLKPYWAAPQGVDAEKLVTILAWNLGPDGQLVGSPRIVRQEGMTQANSAQAARHAEQAIRAVQLAAPFDLPSEHYEAWRRIATFRFDRKLSL</sequence>
<protein>
    <submittedName>
        <fullName evidence="2">Cell division and transport-associated protein TolA</fullName>
    </submittedName>
</protein>